<reference evidence="10 11" key="1">
    <citation type="journal article" date="2018" name="New Phytol.">
        <title>Comparative genomics and transcriptomics depict ericoid mycorrhizal fungi as versatile saprotrophs and plant mutualists.</title>
        <authorList>
            <person name="Martino E."/>
            <person name="Morin E."/>
            <person name="Grelet G.A."/>
            <person name="Kuo A."/>
            <person name="Kohler A."/>
            <person name="Daghino S."/>
            <person name="Barry K.W."/>
            <person name="Cichocki N."/>
            <person name="Clum A."/>
            <person name="Dockter R.B."/>
            <person name="Hainaut M."/>
            <person name="Kuo R.C."/>
            <person name="LaButti K."/>
            <person name="Lindahl B.D."/>
            <person name="Lindquist E.A."/>
            <person name="Lipzen A."/>
            <person name="Khouja H.R."/>
            <person name="Magnuson J."/>
            <person name="Murat C."/>
            <person name="Ohm R.A."/>
            <person name="Singer S.W."/>
            <person name="Spatafora J.W."/>
            <person name="Wang M."/>
            <person name="Veneault-Fourrey C."/>
            <person name="Henrissat B."/>
            <person name="Grigoriev I.V."/>
            <person name="Martin F.M."/>
            <person name="Perotto S."/>
        </authorList>
    </citation>
    <scope>NUCLEOTIDE SEQUENCE [LARGE SCALE GENOMIC DNA]</scope>
    <source>
        <strain evidence="10 11">ATCC 22711</strain>
    </source>
</reference>
<dbReference type="PROSITE" id="PS50011">
    <property type="entry name" value="PROTEIN_KINASE_DOM"/>
    <property type="match status" value="1"/>
</dbReference>
<evidence type="ECO:0000256" key="3">
    <source>
        <dbReference type="ARBA" id="ARBA00022679"/>
    </source>
</evidence>
<keyword evidence="11" id="KW-1185">Reference proteome</keyword>
<evidence type="ECO:0000256" key="6">
    <source>
        <dbReference type="ARBA" id="ARBA00022840"/>
    </source>
</evidence>
<dbReference type="PANTHER" id="PTHR47634">
    <property type="entry name" value="PROTEIN KINASE DOMAIN-CONTAINING PROTEIN-RELATED"/>
    <property type="match status" value="1"/>
</dbReference>
<keyword evidence="3" id="KW-0808">Transferase</keyword>
<keyword evidence="6" id="KW-0067">ATP-binding</keyword>
<keyword evidence="2" id="KW-0723">Serine/threonine-protein kinase</keyword>
<dbReference type="AlphaFoldDB" id="A0A2T3AQ91"/>
<dbReference type="InterPro" id="IPR051334">
    <property type="entry name" value="SRPK"/>
</dbReference>
<evidence type="ECO:0000256" key="4">
    <source>
        <dbReference type="ARBA" id="ARBA00022741"/>
    </source>
</evidence>
<dbReference type="GO" id="GO:0000245">
    <property type="term" value="P:spliceosomal complex assembly"/>
    <property type="evidence" value="ECO:0007669"/>
    <property type="project" value="TreeGrafter"/>
</dbReference>
<dbReference type="GeneID" id="36576549"/>
<proteinExistence type="predicted"/>
<dbReference type="Gene3D" id="3.30.200.20">
    <property type="entry name" value="Phosphorylase Kinase, domain 1"/>
    <property type="match status" value="1"/>
</dbReference>
<evidence type="ECO:0000256" key="1">
    <source>
        <dbReference type="ARBA" id="ARBA00012513"/>
    </source>
</evidence>
<dbReference type="GO" id="GO:0050684">
    <property type="term" value="P:regulation of mRNA processing"/>
    <property type="evidence" value="ECO:0007669"/>
    <property type="project" value="TreeGrafter"/>
</dbReference>
<dbReference type="EC" id="2.7.11.1" evidence="1"/>
<keyword evidence="5" id="KW-0418">Kinase</keyword>
<evidence type="ECO:0000313" key="10">
    <source>
        <dbReference type="EMBL" id="PSS07169.1"/>
    </source>
</evidence>
<evidence type="ECO:0000256" key="7">
    <source>
        <dbReference type="ARBA" id="ARBA00047899"/>
    </source>
</evidence>
<accession>A0A2T3AQ91</accession>
<dbReference type="RefSeq" id="XP_024716825.1">
    <property type="nucleotide sequence ID" value="XM_024868468.1"/>
</dbReference>
<organism evidence="10 11">
    <name type="scientific">Amorphotheca resinae ATCC 22711</name>
    <dbReference type="NCBI Taxonomy" id="857342"/>
    <lineage>
        <taxon>Eukaryota</taxon>
        <taxon>Fungi</taxon>
        <taxon>Dikarya</taxon>
        <taxon>Ascomycota</taxon>
        <taxon>Pezizomycotina</taxon>
        <taxon>Leotiomycetes</taxon>
        <taxon>Helotiales</taxon>
        <taxon>Amorphothecaceae</taxon>
        <taxon>Amorphotheca</taxon>
    </lineage>
</organism>
<dbReference type="GO" id="GO:0005524">
    <property type="term" value="F:ATP binding"/>
    <property type="evidence" value="ECO:0007669"/>
    <property type="project" value="UniProtKB-KW"/>
</dbReference>
<dbReference type="GO" id="GO:0005634">
    <property type="term" value="C:nucleus"/>
    <property type="evidence" value="ECO:0007669"/>
    <property type="project" value="TreeGrafter"/>
</dbReference>
<evidence type="ECO:0000313" key="11">
    <source>
        <dbReference type="Proteomes" id="UP000241818"/>
    </source>
</evidence>
<dbReference type="InParanoid" id="A0A2T3AQ91"/>
<dbReference type="PANTHER" id="PTHR47634:SF9">
    <property type="entry name" value="PROTEIN KINASE DOMAIN-CONTAINING PROTEIN-RELATED"/>
    <property type="match status" value="1"/>
</dbReference>
<dbReference type="Pfam" id="PF00069">
    <property type="entry name" value="Pkinase"/>
    <property type="match status" value="1"/>
</dbReference>
<dbReference type="Gene3D" id="1.10.510.10">
    <property type="entry name" value="Transferase(Phosphotransferase) domain 1"/>
    <property type="match status" value="1"/>
</dbReference>
<gene>
    <name evidence="10" type="ORF">M430DRAFT_54442</name>
</gene>
<dbReference type="STRING" id="857342.A0A2T3AQ91"/>
<evidence type="ECO:0000256" key="8">
    <source>
        <dbReference type="ARBA" id="ARBA00048679"/>
    </source>
</evidence>
<dbReference type="EMBL" id="KZ679019">
    <property type="protein sequence ID" value="PSS07169.1"/>
    <property type="molecule type" value="Genomic_DNA"/>
</dbReference>
<dbReference type="InterPro" id="IPR000719">
    <property type="entry name" value="Prot_kinase_dom"/>
</dbReference>
<evidence type="ECO:0000256" key="2">
    <source>
        <dbReference type="ARBA" id="ARBA00022527"/>
    </source>
</evidence>
<dbReference type="OrthoDB" id="5979581at2759"/>
<keyword evidence="4" id="KW-0547">Nucleotide-binding</keyword>
<sequence>MVTRQAPQILSSDAPVEEEGLPDYDARHFCPVNPGDLFNNRYKMLVKLGWGRSSTVWLAQDMSRWRWQSNRYVTKVSRISERLNANPSHKGYKAVRALRDDFEIAGPDNSAHLCLVYEPMREPLWLFQRRWEDETIPPRLLKAYLKILLWGLDYLSLRVDHPSVLEDFVGKLAEHPMARKVKDGRSVYLSHNDFGQLRSLRIIPQIADFGLAEFGDGHSPLTRPIQPPIFQAPEVLLGTSWSYSADIWNFGVLIWELMENKDLFRNILSSQGTYDSRAHIAEIIALLGPPPKVLVEREKRWSEVKWSQPFLNSEGTPCHTAREYFNGPFFSPEGDFLYNHLIPSNMTLSDSVTSLEGEDKQLFLDFISHMLQWLPEKRSTAKELLAHPWLDFIPS</sequence>
<dbReference type="GO" id="GO:0005737">
    <property type="term" value="C:cytoplasm"/>
    <property type="evidence" value="ECO:0007669"/>
    <property type="project" value="TreeGrafter"/>
</dbReference>
<comment type="catalytic activity">
    <reaction evidence="7">
        <text>L-threonyl-[protein] + ATP = O-phospho-L-threonyl-[protein] + ADP + H(+)</text>
        <dbReference type="Rhea" id="RHEA:46608"/>
        <dbReference type="Rhea" id="RHEA-COMP:11060"/>
        <dbReference type="Rhea" id="RHEA-COMP:11605"/>
        <dbReference type="ChEBI" id="CHEBI:15378"/>
        <dbReference type="ChEBI" id="CHEBI:30013"/>
        <dbReference type="ChEBI" id="CHEBI:30616"/>
        <dbReference type="ChEBI" id="CHEBI:61977"/>
        <dbReference type="ChEBI" id="CHEBI:456216"/>
        <dbReference type="EC" id="2.7.11.1"/>
    </reaction>
</comment>
<dbReference type="InterPro" id="IPR011009">
    <property type="entry name" value="Kinase-like_dom_sf"/>
</dbReference>
<comment type="catalytic activity">
    <reaction evidence="8">
        <text>L-seryl-[protein] + ATP = O-phospho-L-seryl-[protein] + ADP + H(+)</text>
        <dbReference type="Rhea" id="RHEA:17989"/>
        <dbReference type="Rhea" id="RHEA-COMP:9863"/>
        <dbReference type="Rhea" id="RHEA-COMP:11604"/>
        <dbReference type="ChEBI" id="CHEBI:15378"/>
        <dbReference type="ChEBI" id="CHEBI:29999"/>
        <dbReference type="ChEBI" id="CHEBI:30616"/>
        <dbReference type="ChEBI" id="CHEBI:83421"/>
        <dbReference type="ChEBI" id="CHEBI:456216"/>
        <dbReference type="EC" id="2.7.11.1"/>
    </reaction>
</comment>
<dbReference type="SMART" id="SM00220">
    <property type="entry name" value="S_TKc"/>
    <property type="match status" value="1"/>
</dbReference>
<name>A0A2T3AQ91_AMORE</name>
<protein>
    <recommendedName>
        <fullName evidence="1">non-specific serine/threonine protein kinase</fullName>
        <ecNumber evidence="1">2.7.11.1</ecNumber>
    </recommendedName>
</protein>
<evidence type="ECO:0000256" key="5">
    <source>
        <dbReference type="ARBA" id="ARBA00022777"/>
    </source>
</evidence>
<dbReference type="Proteomes" id="UP000241818">
    <property type="component" value="Unassembled WGS sequence"/>
</dbReference>
<dbReference type="GO" id="GO:0004674">
    <property type="term" value="F:protein serine/threonine kinase activity"/>
    <property type="evidence" value="ECO:0007669"/>
    <property type="project" value="UniProtKB-KW"/>
</dbReference>
<evidence type="ECO:0000259" key="9">
    <source>
        <dbReference type="PROSITE" id="PS50011"/>
    </source>
</evidence>
<feature type="domain" description="Protein kinase" evidence="9">
    <location>
        <begin position="42"/>
        <end position="390"/>
    </location>
</feature>
<dbReference type="SUPFAM" id="SSF56112">
    <property type="entry name" value="Protein kinase-like (PK-like)"/>
    <property type="match status" value="1"/>
</dbReference>